<evidence type="ECO:0008006" key="4">
    <source>
        <dbReference type="Google" id="ProtNLM"/>
    </source>
</evidence>
<organism evidence="2 3">
    <name type="scientific">Candidatus Uhrbacteria bacterium RIFOXYB2_FULL_45_11</name>
    <dbReference type="NCBI Taxonomy" id="1802421"/>
    <lineage>
        <taxon>Bacteria</taxon>
        <taxon>Candidatus Uhriibacteriota</taxon>
    </lineage>
</organism>
<name>A0A1F7W8J5_9BACT</name>
<dbReference type="Pfam" id="PF03437">
    <property type="entry name" value="BtpA"/>
    <property type="match status" value="1"/>
</dbReference>
<sequence length="277" mass="30399">MSYKFSTIFHKSQNVTIGAVHFPPLLGYKDFPGYKLARTNALKDLSAFQAGGFDAIILENNYDIPHTEFVDPSIITSMTYLIEKIRAQTKLPLGASVLWNDYKTALSLAKTLNLQFIRVPVFVDNVKTACGIIEGDAKKVIAYRKLIGAEHVAIFTDIHVKHAELLSKKTITQSAKAAIKSGSDGLIITGKWTGQAPDLNELARVRKSVGDFPIIIGSGTDAQNVSALFQFANGTIVSTALKKGTAKKQEVNVKGYDQRIDKVKAKKFIQSIKTKRV</sequence>
<dbReference type="InterPro" id="IPR011060">
    <property type="entry name" value="RibuloseP-bd_barrel"/>
</dbReference>
<dbReference type="PANTHER" id="PTHR21381:SF3">
    <property type="entry name" value="SGC REGION PROTEIN SGCQ-RELATED"/>
    <property type="match status" value="1"/>
</dbReference>
<dbReference type="EMBL" id="MGFD01000014">
    <property type="protein sequence ID" value="OGL99135.1"/>
    <property type="molecule type" value="Genomic_DNA"/>
</dbReference>
<evidence type="ECO:0000313" key="3">
    <source>
        <dbReference type="Proteomes" id="UP000177331"/>
    </source>
</evidence>
<comment type="caution">
    <text evidence="2">The sequence shown here is derived from an EMBL/GenBank/DDBJ whole genome shotgun (WGS) entry which is preliminary data.</text>
</comment>
<protein>
    <recommendedName>
        <fullName evidence="4">Photosystem I assembly BtpA</fullName>
    </recommendedName>
</protein>
<dbReference type="PANTHER" id="PTHR21381">
    <property type="entry name" value="ZGC:162297"/>
    <property type="match status" value="1"/>
</dbReference>
<dbReference type="NCBIfam" id="TIGR00259">
    <property type="entry name" value="thylakoid_BtpA"/>
    <property type="match status" value="1"/>
</dbReference>
<evidence type="ECO:0000256" key="1">
    <source>
        <dbReference type="ARBA" id="ARBA00006007"/>
    </source>
</evidence>
<dbReference type="InterPro" id="IPR005137">
    <property type="entry name" value="BtpA"/>
</dbReference>
<dbReference type="AlphaFoldDB" id="A0A1F7W8J5"/>
<evidence type="ECO:0000313" key="2">
    <source>
        <dbReference type="EMBL" id="OGL99135.1"/>
    </source>
</evidence>
<comment type="similarity">
    <text evidence="1">Belongs to the BtpA family.</text>
</comment>
<reference evidence="2 3" key="1">
    <citation type="journal article" date="2016" name="Nat. Commun.">
        <title>Thousands of microbial genomes shed light on interconnected biogeochemical processes in an aquifer system.</title>
        <authorList>
            <person name="Anantharaman K."/>
            <person name="Brown C.T."/>
            <person name="Hug L.A."/>
            <person name="Sharon I."/>
            <person name="Castelle C.J."/>
            <person name="Probst A.J."/>
            <person name="Thomas B.C."/>
            <person name="Singh A."/>
            <person name="Wilkins M.J."/>
            <person name="Karaoz U."/>
            <person name="Brodie E.L."/>
            <person name="Williams K.H."/>
            <person name="Hubbard S.S."/>
            <person name="Banfield J.F."/>
        </authorList>
    </citation>
    <scope>NUCLEOTIDE SEQUENCE [LARGE SCALE GENOMIC DNA]</scope>
</reference>
<dbReference type="Proteomes" id="UP000177331">
    <property type="component" value="Unassembled WGS sequence"/>
</dbReference>
<accession>A0A1F7W8J5</accession>
<dbReference type="SUPFAM" id="SSF51366">
    <property type="entry name" value="Ribulose-phoshate binding barrel"/>
    <property type="match status" value="1"/>
</dbReference>
<dbReference type="STRING" id="1802421.A2318_02400"/>
<proteinExistence type="inferred from homology"/>
<dbReference type="PIRSF" id="PIRSF005956">
    <property type="entry name" value="BtpA"/>
    <property type="match status" value="1"/>
</dbReference>
<gene>
    <name evidence="2" type="ORF">A2318_02400</name>
</gene>